<reference evidence="2 3" key="1">
    <citation type="submission" date="2017-02" db="EMBL/GenBank/DDBJ databases">
        <authorList>
            <person name="Peterson S.W."/>
        </authorList>
    </citation>
    <scope>NUCLEOTIDE SEQUENCE [LARGE SCALE GENOMIC DNA]</scope>
    <source>
        <strain evidence="2 3">VKM Ac-2059</strain>
    </source>
</reference>
<evidence type="ECO:0000313" key="2">
    <source>
        <dbReference type="EMBL" id="SKC63290.1"/>
    </source>
</evidence>
<feature type="transmembrane region" description="Helical" evidence="1">
    <location>
        <begin position="24"/>
        <end position="48"/>
    </location>
</feature>
<proteinExistence type="predicted"/>
<name>A0A1T5KI19_9MICO</name>
<sequence>MQEATMTAKASLIRWAKKPDPQDVRALVTSYVVTGLVLLTAAFTVAVVRESGSGSFSWRDVWTSVTPVALGTVVGIAGLAIVHVARVRRHRQNRLH</sequence>
<dbReference type="AlphaFoldDB" id="A0A1T5KI19"/>
<accession>A0A1T5KI19</accession>
<evidence type="ECO:0000313" key="3">
    <source>
        <dbReference type="Proteomes" id="UP000190857"/>
    </source>
</evidence>
<protein>
    <submittedName>
        <fullName evidence="2">Uncharacterized protein</fullName>
    </submittedName>
</protein>
<gene>
    <name evidence="2" type="ORF">SAMN06309945_2257</name>
</gene>
<dbReference type="EMBL" id="FUZP01000002">
    <property type="protein sequence ID" value="SKC63290.1"/>
    <property type="molecule type" value="Genomic_DNA"/>
</dbReference>
<keyword evidence="1" id="KW-1133">Transmembrane helix</keyword>
<feature type="transmembrane region" description="Helical" evidence="1">
    <location>
        <begin position="68"/>
        <end position="87"/>
    </location>
</feature>
<evidence type="ECO:0000256" key="1">
    <source>
        <dbReference type="SAM" id="Phobius"/>
    </source>
</evidence>
<keyword evidence="1" id="KW-0812">Transmembrane</keyword>
<dbReference type="Proteomes" id="UP000190857">
    <property type="component" value="Unassembled WGS sequence"/>
</dbReference>
<keyword evidence="1" id="KW-0472">Membrane</keyword>
<keyword evidence="3" id="KW-1185">Reference proteome</keyword>
<organism evidence="2 3">
    <name type="scientific">Okibacterium fritillariae</name>
    <dbReference type="NCBI Taxonomy" id="123320"/>
    <lineage>
        <taxon>Bacteria</taxon>
        <taxon>Bacillati</taxon>
        <taxon>Actinomycetota</taxon>
        <taxon>Actinomycetes</taxon>
        <taxon>Micrococcales</taxon>
        <taxon>Microbacteriaceae</taxon>
        <taxon>Okibacterium</taxon>
    </lineage>
</organism>